<dbReference type="GO" id="GO:0004124">
    <property type="term" value="F:cysteine synthase activity"/>
    <property type="evidence" value="ECO:0007669"/>
    <property type="project" value="TreeGrafter"/>
</dbReference>
<keyword evidence="4 5" id="KW-0663">Pyridoxal phosphate</keyword>
<dbReference type="PANTHER" id="PTHR43797">
    <property type="entry name" value="HOMOCYSTEINE/CYSTEINE SYNTHASE"/>
    <property type="match status" value="1"/>
</dbReference>
<dbReference type="SUPFAM" id="SSF53383">
    <property type="entry name" value="PLP-dependent transferases"/>
    <property type="match status" value="1"/>
</dbReference>
<comment type="cofactor">
    <cofactor evidence="1 6">
        <name>pyridoxal 5'-phosphate</name>
        <dbReference type="ChEBI" id="CHEBI:597326"/>
    </cofactor>
</comment>
<reference evidence="7" key="2">
    <citation type="journal article" date="2021" name="PeerJ">
        <title>Extensive microbial diversity within the chicken gut microbiome revealed by metagenomics and culture.</title>
        <authorList>
            <person name="Gilroy R."/>
            <person name="Ravi A."/>
            <person name="Getino M."/>
            <person name="Pursley I."/>
            <person name="Horton D.L."/>
            <person name="Alikhan N.F."/>
            <person name="Baker D."/>
            <person name="Gharbi K."/>
            <person name="Hall N."/>
            <person name="Watson M."/>
            <person name="Adriaenssens E.M."/>
            <person name="Foster-Nyarko E."/>
            <person name="Jarju S."/>
            <person name="Secka A."/>
            <person name="Antonio M."/>
            <person name="Oren A."/>
            <person name="Chaudhuri R.R."/>
            <person name="La Ragione R."/>
            <person name="Hildebrand F."/>
            <person name="Pallen M.J."/>
        </authorList>
    </citation>
    <scope>NUCLEOTIDE SEQUENCE</scope>
    <source>
        <strain evidence="7">ChiBcec6-7307</strain>
    </source>
</reference>
<dbReference type="GO" id="GO:0071269">
    <property type="term" value="P:L-homocysteine biosynthetic process"/>
    <property type="evidence" value="ECO:0007669"/>
    <property type="project" value="TreeGrafter"/>
</dbReference>
<dbReference type="GO" id="GO:0005737">
    <property type="term" value="C:cytoplasm"/>
    <property type="evidence" value="ECO:0007669"/>
    <property type="project" value="TreeGrafter"/>
</dbReference>
<feature type="modified residue" description="N6-(pyridoxal phosphate)lysine" evidence="5">
    <location>
        <position position="207"/>
    </location>
</feature>
<evidence type="ECO:0000256" key="1">
    <source>
        <dbReference type="ARBA" id="ARBA00001933"/>
    </source>
</evidence>
<dbReference type="GO" id="GO:0003961">
    <property type="term" value="F:O-acetylhomoserine aminocarboxypropyltransferase activity"/>
    <property type="evidence" value="ECO:0007669"/>
    <property type="project" value="TreeGrafter"/>
</dbReference>
<accession>A0A9D1P010</accession>
<evidence type="ECO:0000256" key="4">
    <source>
        <dbReference type="ARBA" id="ARBA00022898"/>
    </source>
</evidence>
<evidence type="ECO:0000256" key="6">
    <source>
        <dbReference type="RuleBase" id="RU362118"/>
    </source>
</evidence>
<dbReference type="PANTHER" id="PTHR43797:SF3">
    <property type="entry name" value="O-ACETYLHOMOSERINE SULFHYDRYLASE"/>
    <property type="match status" value="1"/>
</dbReference>
<evidence type="ECO:0000313" key="7">
    <source>
        <dbReference type="EMBL" id="HIV23284.1"/>
    </source>
</evidence>
<comment type="caution">
    <text evidence="7">The sequence shown here is derived from an EMBL/GenBank/DDBJ whole genome shotgun (WGS) entry which is preliminary data.</text>
</comment>
<dbReference type="NCBIfam" id="TIGR01326">
    <property type="entry name" value="OAH_OAS_sulfhy"/>
    <property type="match status" value="1"/>
</dbReference>
<dbReference type="AlphaFoldDB" id="A0A9D1P010"/>
<dbReference type="FunFam" id="3.40.640.10:FF:000035">
    <property type="entry name" value="O-succinylhomoserine sulfhydrylase"/>
    <property type="match status" value="1"/>
</dbReference>
<dbReference type="CDD" id="cd00614">
    <property type="entry name" value="CGS_like"/>
    <property type="match status" value="1"/>
</dbReference>
<reference evidence="7" key="1">
    <citation type="submission" date="2020-10" db="EMBL/GenBank/DDBJ databases">
        <authorList>
            <person name="Gilroy R."/>
        </authorList>
    </citation>
    <scope>NUCLEOTIDE SEQUENCE</scope>
    <source>
        <strain evidence="7">ChiBcec6-7307</strain>
    </source>
</reference>
<dbReference type="InterPro" id="IPR000277">
    <property type="entry name" value="Cys/Met-Metab_PyrdxlP-dep_enz"/>
</dbReference>
<name>A0A9D1P010_9FIRM</name>
<protein>
    <submittedName>
        <fullName evidence="7">O-acetylhomoserine aminocarboxypropyltransferase/cysteine synthase</fullName>
    </submittedName>
</protein>
<evidence type="ECO:0000256" key="2">
    <source>
        <dbReference type="ARBA" id="ARBA00009077"/>
    </source>
</evidence>
<dbReference type="Gene3D" id="3.90.1150.10">
    <property type="entry name" value="Aspartate Aminotransferase, domain 1"/>
    <property type="match status" value="1"/>
</dbReference>
<dbReference type="GO" id="GO:0006535">
    <property type="term" value="P:cysteine biosynthetic process from serine"/>
    <property type="evidence" value="ECO:0007669"/>
    <property type="project" value="TreeGrafter"/>
</dbReference>
<comment type="similarity">
    <text evidence="2 6">Belongs to the trans-sulfuration enzymes family.</text>
</comment>
<evidence type="ECO:0000313" key="8">
    <source>
        <dbReference type="Proteomes" id="UP000886889"/>
    </source>
</evidence>
<gene>
    <name evidence="7" type="ORF">IAC80_05025</name>
</gene>
<dbReference type="GO" id="GO:0019346">
    <property type="term" value="P:transsulfuration"/>
    <property type="evidence" value="ECO:0007669"/>
    <property type="project" value="InterPro"/>
</dbReference>
<dbReference type="InterPro" id="IPR015422">
    <property type="entry name" value="PyrdxlP-dep_Trfase_small"/>
</dbReference>
<evidence type="ECO:0000256" key="5">
    <source>
        <dbReference type="PIRSR" id="PIRSR001434-2"/>
    </source>
</evidence>
<dbReference type="InterPro" id="IPR015424">
    <property type="entry name" value="PyrdxlP-dep_Trfase"/>
</dbReference>
<dbReference type="InterPro" id="IPR015421">
    <property type="entry name" value="PyrdxlP-dep_Trfase_major"/>
</dbReference>
<evidence type="ECO:0000256" key="3">
    <source>
        <dbReference type="ARBA" id="ARBA00022679"/>
    </source>
</evidence>
<dbReference type="InterPro" id="IPR006235">
    <property type="entry name" value="OAc-hSer/O-AcSer_sulfhydrylase"/>
</dbReference>
<dbReference type="GO" id="GO:0030170">
    <property type="term" value="F:pyridoxal phosphate binding"/>
    <property type="evidence" value="ECO:0007669"/>
    <property type="project" value="InterPro"/>
</dbReference>
<dbReference type="Proteomes" id="UP000886889">
    <property type="component" value="Unassembled WGS sequence"/>
</dbReference>
<keyword evidence="3" id="KW-0808">Transferase</keyword>
<dbReference type="EMBL" id="DVOS01000043">
    <property type="protein sequence ID" value="HIV23284.1"/>
    <property type="molecule type" value="Genomic_DNA"/>
</dbReference>
<dbReference type="Gene3D" id="3.40.640.10">
    <property type="entry name" value="Type I PLP-dependent aspartate aminotransferase-like (Major domain)"/>
    <property type="match status" value="1"/>
</dbReference>
<proteinExistence type="inferred from homology"/>
<dbReference type="Pfam" id="PF01053">
    <property type="entry name" value="Cys_Met_Meta_PP"/>
    <property type="match status" value="1"/>
</dbReference>
<dbReference type="PIRSF" id="PIRSF001434">
    <property type="entry name" value="CGS"/>
    <property type="match status" value="1"/>
</dbReference>
<sequence length="426" mass="46466">MSDYRIETKCIQSGWHPGNGESRVLPIYQSTTFKYGSTEEMGRLFDLEEEGYFYTRLQNPTNDAVAAKIADLEGGVAGILTSSGQAATFYAVFNICEAGDHVICTSAIYGGTLNLLGVTLKKLGIQCTFVDADASEEELEKAFLPNTKAVFAESISNPALVVLDIEKFARLAHRHGVPLLVDNTFATPVNCRPFEWGADIVTHSTTKYMDGHAVQVGGAIVDSGNFDWEAHREKFPGLTTPDESYHGIVYTQKFGKKAYITKITSQLQRDLGAVPSPMNSFLLNLGLESLPLRVERHCYNAGKAAEFLNSHPKVASVNYAGLPGDKYHELAKKYMPKGTCGVISFELKGGREPAVRFMDGLKMAAIVTHVADARTSVLHPASHTHRQLNDEQLKAAGISPGMIRLSVGIEHIEDIIADLSQALEQA</sequence>
<organism evidence="7 8">
    <name type="scientific">Candidatus Merdiplasma excrementigallinarum</name>
    <dbReference type="NCBI Taxonomy" id="2840864"/>
    <lineage>
        <taxon>Bacteria</taxon>
        <taxon>Bacillati</taxon>
        <taxon>Bacillota</taxon>
        <taxon>Clostridia</taxon>
        <taxon>Lachnospirales</taxon>
        <taxon>Lachnospiraceae</taxon>
        <taxon>Lachnospiraceae incertae sedis</taxon>
        <taxon>Candidatus Merdiplasma</taxon>
    </lineage>
</organism>